<accession>A0A1L9T4A4</accession>
<proteinExistence type="predicted"/>
<sequence length="616" mass="69069">MNPACDRCHRRKSRCDKAVPSCGPCRKAGVACKYVNHTRDRQKALERLQRRIEQLERENRLLTERSQNPPTEPSSAGHRPPEPSEAERRAGREEALSNELTEEISFLSSRAGGENQFLGSTSGVLLASLVDATVNAPSQGGRRVESRPVTSPLNGITPSSTAVDVSPVPDERVARALHHAYFEHDHVSYPFLHRATALANLDKAYQDVSFLGQDAFSYYSFNMILAIATASVYKFDRESLPDAETYHLRAAERLNEVLQRGDTQALQAMLLLCQYRMVNSVQDTSTSMWHLVGVAARMCLELGLHREQVYHPKPRGEMSSSTVAHEIRRRCFWSVIAMDRIVSITLGRPLAIRLQDTDVALPDPSLDSLINDPPSGLCITALFVHIVRYRVICGDIMSALHTGSTRMQTDAQSALRARDSLANTLAQWHSDTANLPLEDEPTSQPQHQSSFRTPEWYAMLYYNALLMLYRPSPALSGISMRDPTVLQSIFVAAKQAITIYAQLHRWKRINYTWITLHAVFMAGLSYVYAVGRHFRSHKRKQNSTSASTPTAFLQSDPAIIDIVNDCRTCSNVLVAISERWNMAKNCYDVFNRLSDAVLLDAVEYYTKTSVWTGIAV</sequence>
<evidence type="ECO:0000256" key="8">
    <source>
        <dbReference type="SAM" id="MobiDB-lite"/>
    </source>
</evidence>
<dbReference type="PROSITE" id="PS00463">
    <property type="entry name" value="ZN2_CY6_FUNGAL_1"/>
    <property type="match status" value="1"/>
</dbReference>
<dbReference type="PROSITE" id="PS50048">
    <property type="entry name" value="ZN2_CY6_FUNGAL_2"/>
    <property type="match status" value="1"/>
</dbReference>
<dbReference type="Pfam" id="PF00172">
    <property type="entry name" value="Zn_clus"/>
    <property type="match status" value="1"/>
</dbReference>
<evidence type="ECO:0000256" key="4">
    <source>
        <dbReference type="ARBA" id="ARBA00023015"/>
    </source>
</evidence>
<feature type="compositionally biased region" description="Polar residues" evidence="8">
    <location>
        <begin position="148"/>
        <end position="163"/>
    </location>
</feature>
<dbReference type="Proteomes" id="UP000184356">
    <property type="component" value="Unassembled WGS sequence"/>
</dbReference>
<keyword evidence="6" id="KW-0804">Transcription</keyword>
<dbReference type="Pfam" id="PF04082">
    <property type="entry name" value="Fungal_trans"/>
    <property type="match status" value="1"/>
</dbReference>
<dbReference type="VEuPathDB" id="FungiDB:ASPSYDRAFT_93942"/>
<evidence type="ECO:0000256" key="7">
    <source>
        <dbReference type="ARBA" id="ARBA00023242"/>
    </source>
</evidence>
<feature type="transmembrane region" description="Helical" evidence="9">
    <location>
        <begin position="511"/>
        <end position="531"/>
    </location>
</feature>
<keyword evidence="7" id="KW-0539">Nucleus</keyword>
<evidence type="ECO:0000256" key="9">
    <source>
        <dbReference type="SAM" id="Phobius"/>
    </source>
</evidence>
<feature type="region of interest" description="Disordered" evidence="8">
    <location>
        <begin position="57"/>
        <end position="95"/>
    </location>
</feature>
<evidence type="ECO:0000256" key="3">
    <source>
        <dbReference type="ARBA" id="ARBA00022833"/>
    </source>
</evidence>
<dbReference type="InterPro" id="IPR036864">
    <property type="entry name" value="Zn2-C6_fun-type_DNA-bd_sf"/>
</dbReference>
<organism evidence="11 12">
    <name type="scientific">Aspergillus sydowii CBS 593.65</name>
    <dbReference type="NCBI Taxonomy" id="1036612"/>
    <lineage>
        <taxon>Eukaryota</taxon>
        <taxon>Fungi</taxon>
        <taxon>Dikarya</taxon>
        <taxon>Ascomycota</taxon>
        <taxon>Pezizomycotina</taxon>
        <taxon>Eurotiomycetes</taxon>
        <taxon>Eurotiomycetidae</taxon>
        <taxon>Eurotiales</taxon>
        <taxon>Aspergillaceae</taxon>
        <taxon>Aspergillus</taxon>
        <taxon>Aspergillus subgen. Nidulantes</taxon>
    </lineage>
</organism>
<dbReference type="OrthoDB" id="189997at2759"/>
<dbReference type="RefSeq" id="XP_040697987.1">
    <property type="nucleotide sequence ID" value="XM_040852909.1"/>
</dbReference>
<dbReference type="STRING" id="1036612.A0A1L9T4A4"/>
<dbReference type="InterPro" id="IPR001138">
    <property type="entry name" value="Zn2Cys6_DnaBD"/>
</dbReference>
<dbReference type="PANTHER" id="PTHR47782">
    <property type="entry name" value="ZN(II)2CYS6 TRANSCRIPTION FACTOR (EUROFUNG)-RELATED"/>
    <property type="match status" value="1"/>
</dbReference>
<dbReference type="EMBL" id="KV878595">
    <property type="protein sequence ID" value="OJJ54181.1"/>
    <property type="molecule type" value="Genomic_DNA"/>
</dbReference>
<dbReference type="PANTHER" id="PTHR47782:SF12">
    <property type="entry name" value="ZN(II)2CYS6 TRANSCRIPTION FACTOR (EUROFUNG)"/>
    <property type="match status" value="1"/>
</dbReference>
<dbReference type="InterPro" id="IPR007219">
    <property type="entry name" value="XnlR_reg_dom"/>
</dbReference>
<keyword evidence="9" id="KW-1133">Transmembrane helix</keyword>
<evidence type="ECO:0000256" key="6">
    <source>
        <dbReference type="ARBA" id="ARBA00023163"/>
    </source>
</evidence>
<dbReference type="CDD" id="cd12148">
    <property type="entry name" value="fungal_TF_MHR"/>
    <property type="match status" value="1"/>
</dbReference>
<dbReference type="GO" id="GO:0005634">
    <property type="term" value="C:nucleus"/>
    <property type="evidence" value="ECO:0007669"/>
    <property type="project" value="UniProtKB-SubCell"/>
</dbReference>
<dbReference type="SMART" id="SM00066">
    <property type="entry name" value="GAL4"/>
    <property type="match status" value="1"/>
</dbReference>
<comment type="subcellular location">
    <subcellularLocation>
        <location evidence="1">Nucleus</location>
    </subcellularLocation>
</comment>
<keyword evidence="4" id="KW-0805">Transcription regulation</keyword>
<feature type="compositionally biased region" description="Basic and acidic residues" evidence="8">
    <location>
        <begin position="79"/>
        <end position="95"/>
    </location>
</feature>
<keyword evidence="12" id="KW-1185">Reference proteome</keyword>
<protein>
    <recommendedName>
        <fullName evidence="10">Zn(2)-C6 fungal-type domain-containing protein</fullName>
    </recommendedName>
</protein>
<gene>
    <name evidence="11" type="ORF">ASPSYDRAFT_93942</name>
</gene>
<evidence type="ECO:0000256" key="2">
    <source>
        <dbReference type="ARBA" id="ARBA00022723"/>
    </source>
</evidence>
<feature type="domain" description="Zn(2)-C6 fungal-type" evidence="10">
    <location>
        <begin position="4"/>
        <end position="34"/>
    </location>
</feature>
<keyword evidence="9" id="KW-0812">Transmembrane</keyword>
<keyword evidence="3" id="KW-0862">Zinc</keyword>
<dbReference type="SUPFAM" id="SSF57701">
    <property type="entry name" value="Zn2/Cys6 DNA-binding domain"/>
    <property type="match status" value="1"/>
</dbReference>
<keyword evidence="5" id="KW-0238">DNA-binding</keyword>
<dbReference type="GO" id="GO:0006351">
    <property type="term" value="P:DNA-templated transcription"/>
    <property type="evidence" value="ECO:0007669"/>
    <property type="project" value="InterPro"/>
</dbReference>
<dbReference type="SMART" id="SM00906">
    <property type="entry name" value="Fungal_trans"/>
    <property type="match status" value="1"/>
</dbReference>
<name>A0A1L9T4A4_9EURO</name>
<dbReference type="CDD" id="cd00067">
    <property type="entry name" value="GAL4"/>
    <property type="match status" value="1"/>
</dbReference>
<dbReference type="GO" id="GO:0000981">
    <property type="term" value="F:DNA-binding transcription factor activity, RNA polymerase II-specific"/>
    <property type="evidence" value="ECO:0007669"/>
    <property type="project" value="InterPro"/>
</dbReference>
<dbReference type="GO" id="GO:0008270">
    <property type="term" value="F:zinc ion binding"/>
    <property type="evidence" value="ECO:0007669"/>
    <property type="project" value="InterPro"/>
</dbReference>
<dbReference type="GO" id="GO:0043565">
    <property type="term" value="F:sequence-specific DNA binding"/>
    <property type="evidence" value="ECO:0007669"/>
    <property type="project" value="TreeGrafter"/>
</dbReference>
<dbReference type="AlphaFoldDB" id="A0A1L9T4A4"/>
<keyword evidence="9" id="KW-0472">Membrane</keyword>
<dbReference type="Gene3D" id="4.10.240.10">
    <property type="entry name" value="Zn(2)-C6 fungal-type DNA-binding domain"/>
    <property type="match status" value="1"/>
</dbReference>
<evidence type="ECO:0000313" key="11">
    <source>
        <dbReference type="EMBL" id="OJJ54181.1"/>
    </source>
</evidence>
<dbReference type="InterPro" id="IPR052202">
    <property type="entry name" value="Yeast_MetPath_Reg"/>
</dbReference>
<evidence type="ECO:0000313" key="12">
    <source>
        <dbReference type="Proteomes" id="UP000184356"/>
    </source>
</evidence>
<dbReference type="GO" id="GO:0045944">
    <property type="term" value="P:positive regulation of transcription by RNA polymerase II"/>
    <property type="evidence" value="ECO:0007669"/>
    <property type="project" value="TreeGrafter"/>
</dbReference>
<evidence type="ECO:0000259" key="10">
    <source>
        <dbReference type="PROSITE" id="PS50048"/>
    </source>
</evidence>
<reference evidence="12" key="1">
    <citation type="journal article" date="2017" name="Genome Biol.">
        <title>Comparative genomics reveals high biological diversity and specific adaptations in the industrially and medically important fungal genus Aspergillus.</title>
        <authorList>
            <person name="de Vries R.P."/>
            <person name="Riley R."/>
            <person name="Wiebenga A."/>
            <person name="Aguilar-Osorio G."/>
            <person name="Amillis S."/>
            <person name="Uchima C.A."/>
            <person name="Anderluh G."/>
            <person name="Asadollahi M."/>
            <person name="Askin M."/>
            <person name="Barry K."/>
            <person name="Battaglia E."/>
            <person name="Bayram O."/>
            <person name="Benocci T."/>
            <person name="Braus-Stromeyer S.A."/>
            <person name="Caldana C."/>
            <person name="Canovas D."/>
            <person name="Cerqueira G.C."/>
            <person name="Chen F."/>
            <person name="Chen W."/>
            <person name="Choi C."/>
            <person name="Clum A."/>
            <person name="Dos Santos R.A."/>
            <person name="Damasio A.R."/>
            <person name="Diallinas G."/>
            <person name="Emri T."/>
            <person name="Fekete E."/>
            <person name="Flipphi M."/>
            <person name="Freyberg S."/>
            <person name="Gallo A."/>
            <person name="Gournas C."/>
            <person name="Habgood R."/>
            <person name="Hainaut M."/>
            <person name="Harispe M.L."/>
            <person name="Henrissat B."/>
            <person name="Hilden K.S."/>
            <person name="Hope R."/>
            <person name="Hossain A."/>
            <person name="Karabika E."/>
            <person name="Karaffa L."/>
            <person name="Karanyi Z."/>
            <person name="Krasevec N."/>
            <person name="Kuo A."/>
            <person name="Kusch H."/>
            <person name="LaButti K."/>
            <person name="Lagendijk E.L."/>
            <person name="Lapidus A."/>
            <person name="Levasseur A."/>
            <person name="Lindquist E."/>
            <person name="Lipzen A."/>
            <person name="Logrieco A.F."/>
            <person name="MacCabe A."/>
            <person name="Maekelae M.R."/>
            <person name="Malavazi I."/>
            <person name="Melin P."/>
            <person name="Meyer V."/>
            <person name="Mielnichuk N."/>
            <person name="Miskei M."/>
            <person name="Molnar A.P."/>
            <person name="Mule G."/>
            <person name="Ngan C.Y."/>
            <person name="Orejas M."/>
            <person name="Orosz E."/>
            <person name="Ouedraogo J.P."/>
            <person name="Overkamp K.M."/>
            <person name="Park H.-S."/>
            <person name="Perrone G."/>
            <person name="Piumi F."/>
            <person name="Punt P.J."/>
            <person name="Ram A.F."/>
            <person name="Ramon A."/>
            <person name="Rauscher S."/>
            <person name="Record E."/>
            <person name="Riano-Pachon D.M."/>
            <person name="Robert V."/>
            <person name="Roehrig J."/>
            <person name="Ruller R."/>
            <person name="Salamov A."/>
            <person name="Salih N.S."/>
            <person name="Samson R.A."/>
            <person name="Sandor E."/>
            <person name="Sanguinetti M."/>
            <person name="Schuetze T."/>
            <person name="Sepcic K."/>
            <person name="Shelest E."/>
            <person name="Sherlock G."/>
            <person name="Sophianopoulou V."/>
            <person name="Squina F.M."/>
            <person name="Sun H."/>
            <person name="Susca A."/>
            <person name="Todd R.B."/>
            <person name="Tsang A."/>
            <person name="Unkles S.E."/>
            <person name="van de Wiele N."/>
            <person name="van Rossen-Uffink D."/>
            <person name="Oliveira J.V."/>
            <person name="Vesth T.C."/>
            <person name="Visser J."/>
            <person name="Yu J.-H."/>
            <person name="Zhou M."/>
            <person name="Andersen M.R."/>
            <person name="Archer D.B."/>
            <person name="Baker S.E."/>
            <person name="Benoit I."/>
            <person name="Brakhage A.A."/>
            <person name="Braus G.H."/>
            <person name="Fischer R."/>
            <person name="Frisvad J.C."/>
            <person name="Goldman G.H."/>
            <person name="Houbraken J."/>
            <person name="Oakley B."/>
            <person name="Pocsi I."/>
            <person name="Scazzocchio C."/>
            <person name="Seiboth B."/>
            <person name="vanKuyk P.A."/>
            <person name="Wortman J."/>
            <person name="Dyer P.S."/>
            <person name="Grigoriev I.V."/>
        </authorList>
    </citation>
    <scope>NUCLEOTIDE SEQUENCE [LARGE SCALE GENOMIC DNA]</scope>
    <source>
        <strain evidence="12">CBS 593.65</strain>
    </source>
</reference>
<evidence type="ECO:0000256" key="1">
    <source>
        <dbReference type="ARBA" id="ARBA00004123"/>
    </source>
</evidence>
<dbReference type="GeneID" id="63768982"/>
<feature type="region of interest" description="Disordered" evidence="8">
    <location>
        <begin position="137"/>
        <end position="165"/>
    </location>
</feature>
<evidence type="ECO:0000256" key="5">
    <source>
        <dbReference type="ARBA" id="ARBA00023125"/>
    </source>
</evidence>
<keyword evidence="2" id="KW-0479">Metal-binding</keyword>